<name>A0A1Y1V680_9FUNG</name>
<feature type="non-terminal residue" evidence="6">
    <location>
        <position position="588"/>
    </location>
</feature>
<evidence type="ECO:0000313" key="6">
    <source>
        <dbReference type="EMBL" id="ORX47812.1"/>
    </source>
</evidence>
<feature type="compositionally biased region" description="Low complexity" evidence="5">
    <location>
        <begin position="301"/>
        <end position="312"/>
    </location>
</feature>
<evidence type="ECO:0000256" key="4">
    <source>
        <dbReference type="PROSITE-ProRule" id="PRU00023"/>
    </source>
</evidence>
<sequence>MVEDYTLHKYIYNDDYVNLFLFLQQPNIQKIINKKDTHGNTALQLALMLDRRNCAQKLIDTGADTSIKNGFGWSCLDEASLIGDIDLIEKLIIQKWTNAVKKCLGPDGLLEQFNKTLPCFQTQVALSFRSPVPLLAKICPRDLITIYKKESKFRIDFHTIGLDRRSIPKFLKGNMSIIINMLPNEELPVIHILDHEKKTFQEIFPNIPSWSLYDFVSQYCNASSIISFDLNLKDIQIKKKNKRLFSKSKSVQLNSRSVKADVYKLTNVILNTQERLNERLIGDRPSSLVKTKIIHKKKIQKNTSETNTSTSSKLPSNDDMYDSDNMDSDEEEEGYESSFSEEDIKKDKDNNQNSIIEMLNNGKGPLNNKTKEQITHMLITGKDENDNPLQKKDIEFLNKHIEQYLEDIDNENIDGLLLETPKTLGPTPSVMSLKSNTTTNIETKSVESFNTSKFVSHSTIMASNNNSNTKLSTEKYNNNSSTLSSLVNSNPNIERIREVVSEPQNKYWEKQDMSFQEYIRAAKGPLHMGRKINVEYDQHIYKQKVKFFMCKCDEDYPVSLSQFAPLLEYLLSFTSTNPEEELNTKKYV</sequence>
<dbReference type="InterPro" id="IPR036770">
    <property type="entry name" value="Ankyrin_rpt-contain_sf"/>
</dbReference>
<keyword evidence="7" id="KW-1185">Reference proteome</keyword>
<dbReference type="AlphaFoldDB" id="A0A1Y1V680"/>
<comment type="function">
    <text evidence="3">Acts as a molecular chaperone for G protein-coupled receptors, regulating their biogenesis and exit from the ER.</text>
</comment>
<dbReference type="PROSITE" id="PS50297">
    <property type="entry name" value="ANK_REP_REGION"/>
    <property type="match status" value="1"/>
</dbReference>
<dbReference type="InterPro" id="IPR002110">
    <property type="entry name" value="Ankyrin_rpt"/>
</dbReference>
<feature type="repeat" description="ANK" evidence="4">
    <location>
        <begin position="38"/>
        <end position="70"/>
    </location>
</feature>
<dbReference type="SUPFAM" id="SSF48403">
    <property type="entry name" value="Ankyrin repeat"/>
    <property type="match status" value="1"/>
</dbReference>
<dbReference type="OrthoDB" id="539213at2759"/>
<proteinExistence type="predicted"/>
<keyword evidence="4" id="KW-0040">ANK repeat</keyword>
<dbReference type="SMART" id="SM00248">
    <property type="entry name" value="ANK"/>
    <property type="match status" value="2"/>
</dbReference>
<keyword evidence="2" id="KW-0143">Chaperone</keyword>
<dbReference type="EMBL" id="MCFH01000029">
    <property type="protein sequence ID" value="ORX47812.1"/>
    <property type="molecule type" value="Genomic_DNA"/>
</dbReference>
<dbReference type="PROSITE" id="PS50088">
    <property type="entry name" value="ANK_REPEAT"/>
    <property type="match status" value="1"/>
</dbReference>
<feature type="region of interest" description="Disordered" evidence="5">
    <location>
        <begin position="292"/>
        <end position="349"/>
    </location>
</feature>
<dbReference type="PANTHER" id="PTHR12447">
    <property type="entry name" value="ANKYRIN REPEAT DOMAIN-CONTAINING PROTEIN 13"/>
    <property type="match status" value="1"/>
</dbReference>
<organism evidence="6 7">
    <name type="scientific">Piromyces finnis</name>
    <dbReference type="NCBI Taxonomy" id="1754191"/>
    <lineage>
        <taxon>Eukaryota</taxon>
        <taxon>Fungi</taxon>
        <taxon>Fungi incertae sedis</taxon>
        <taxon>Chytridiomycota</taxon>
        <taxon>Chytridiomycota incertae sedis</taxon>
        <taxon>Neocallimastigomycetes</taxon>
        <taxon>Neocallimastigales</taxon>
        <taxon>Neocallimastigaceae</taxon>
        <taxon>Piromyces</taxon>
    </lineage>
</organism>
<dbReference type="Pfam" id="PF00023">
    <property type="entry name" value="Ank"/>
    <property type="match status" value="1"/>
</dbReference>
<dbReference type="GO" id="GO:0005789">
    <property type="term" value="C:endoplasmic reticulum membrane"/>
    <property type="evidence" value="ECO:0007669"/>
    <property type="project" value="UniProtKB-SubCell"/>
</dbReference>
<protein>
    <submittedName>
        <fullName evidence="6">Uncharacterized protein</fullName>
    </submittedName>
</protein>
<gene>
    <name evidence="6" type="ORF">BCR36DRAFT_584525</name>
</gene>
<comment type="subcellular location">
    <subcellularLocation>
        <location evidence="1">Endoplasmic reticulum membrane</location>
    </subcellularLocation>
</comment>
<comment type="caution">
    <text evidence="6">The sequence shown here is derived from an EMBL/GenBank/DDBJ whole genome shotgun (WGS) entry which is preliminary data.</text>
</comment>
<dbReference type="InterPro" id="IPR021832">
    <property type="entry name" value="ANKRD13"/>
</dbReference>
<evidence type="ECO:0000256" key="1">
    <source>
        <dbReference type="ARBA" id="ARBA00004586"/>
    </source>
</evidence>
<evidence type="ECO:0000256" key="5">
    <source>
        <dbReference type="SAM" id="MobiDB-lite"/>
    </source>
</evidence>
<dbReference type="Gene3D" id="1.25.40.20">
    <property type="entry name" value="Ankyrin repeat-containing domain"/>
    <property type="match status" value="1"/>
</dbReference>
<reference evidence="6 7" key="1">
    <citation type="submission" date="2016-08" db="EMBL/GenBank/DDBJ databases">
        <title>Genomes of anaerobic fungi encode conserved fungal cellulosomes for biomass hydrolysis.</title>
        <authorList>
            <consortium name="DOE Joint Genome Institute"/>
            <person name="Haitjema C.H."/>
            <person name="Gilmore S.P."/>
            <person name="Henske J.K."/>
            <person name="Solomon K.V."/>
            <person name="De Groot R."/>
            <person name="Kuo A."/>
            <person name="Mondo S.J."/>
            <person name="Salamov A.A."/>
            <person name="Labutti K."/>
            <person name="Zhao Z."/>
            <person name="Chiniquy J."/>
            <person name="Barry K."/>
            <person name="Brewer H.M."/>
            <person name="Purvine S.O."/>
            <person name="Wright A.T."/>
            <person name="Boxma B."/>
            <person name="Van Alen T."/>
            <person name="Hackstein J.H."/>
            <person name="Baker S.E."/>
            <person name="Grigoriev I.V."/>
            <person name="O'Malley M.A."/>
        </authorList>
    </citation>
    <scope>NUCLEOTIDE SEQUENCE [LARGE SCALE GENOMIC DNA]</scope>
    <source>
        <strain evidence="7">finn</strain>
    </source>
</reference>
<reference evidence="6 7" key="2">
    <citation type="submission" date="2016-08" db="EMBL/GenBank/DDBJ databases">
        <title>Pervasive Adenine N6-methylation of Active Genes in Fungi.</title>
        <authorList>
            <consortium name="DOE Joint Genome Institute"/>
            <person name="Mondo S.J."/>
            <person name="Dannebaum R.O."/>
            <person name="Kuo R.C."/>
            <person name="Labutti K."/>
            <person name="Haridas S."/>
            <person name="Kuo A."/>
            <person name="Salamov A."/>
            <person name="Ahrendt S.R."/>
            <person name="Lipzen A."/>
            <person name="Sullivan W."/>
            <person name="Andreopoulos W.B."/>
            <person name="Clum A."/>
            <person name="Lindquist E."/>
            <person name="Daum C."/>
            <person name="Ramamoorthy G.K."/>
            <person name="Gryganskyi A."/>
            <person name="Culley D."/>
            <person name="Magnuson J.K."/>
            <person name="James T.Y."/>
            <person name="O'Malley M.A."/>
            <person name="Stajich J.E."/>
            <person name="Spatafora J.W."/>
            <person name="Visel A."/>
            <person name="Grigoriev I.V."/>
        </authorList>
    </citation>
    <scope>NUCLEOTIDE SEQUENCE [LARGE SCALE GENOMIC DNA]</scope>
    <source>
        <strain evidence="7">finn</strain>
    </source>
</reference>
<evidence type="ECO:0000256" key="2">
    <source>
        <dbReference type="ARBA" id="ARBA00023186"/>
    </source>
</evidence>
<feature type="compositionally biased region" description="Acidic residues" evidence="5">
    <location>
        <begin position="319"/>
        <end position="341"/>
    </location>
</feature>
<dbReference type="PANTHER" id="PTHR12447:SF25">
    <property type="entry name" value="ANKYRIN REPEAT DOMAIN-CONTAINING PROTEIN 13C"/>
    <property type="match status" value="1"/>
</dbReference>
<dbReference type="Proteomes" id="UP000193719">
    <property type="component" value="Unassembled WGS sequence"/>
</dbReference>
<evidence type="ECO:0000256" key="3">
    <source>
        <dbReference type="ARBA" id="ARBA00037107"/>
    </source>
</evidence>
<accession>A0A1Y1V680</accession>
<evidence type="ECO:0000313" key="7">
    <source>
        <dbReference type="Proteomes" id="UP000193719"/>
    </source>
</evidence>